<name>A0ABR9G9C2_9GAMM</name>
<accession>A0ABR9G9C2</accession>
<keyword evidence="4" id="KW-1185">Reference proteome</keyword>
<proteinExistence type="predicted"/>
<dbReference type="PANTHER" id="PTHR11895:SF151">
    <property type="entry name" value="GLUTAMYL-TRNA(GLN) AMIDOTRANSFERASE SUBUNIT A"/>
    <property type="match status" value="1"/>
</dbReference>
<dbReference type="EMBL" id="JACZZA010000005">
    <property type="protein sequence ID" value="MBE1160653.1"/>
    <property type="molecule type" value="Genomic_DNA"/>
</dbReference>
<comment type="caution">
    <text evidence="3">The sequence shown here is derived from an EMBL/GenBank/DDBJ whole genome shotgun (WGS) entry which is preliminary data.</text>
</comment>
<dbReference type="PROSITE" id="PS51257">
    <property type="entry name" value="PROKAR_LIPOPROTEIN"/>
    <property type="match status" value="1"/>
</dbReference>
<reference evidence="3 4" key="1">
    <citation type="submission" date="2020-09" db="EMBL/GenBank/DDBJ databases">
        <title>Dyella sp. 7MK23 isolated from forest soil.</title>
        <authorList>
            <person name="Fu J."/>
        </authorList>
    </citation>
    <scope>NUCLEOTIDE SEQUENCE [LARGE SCALE GENOMIC DNA]</scope>
    <source>
        <strain evidence="3 4">7MK23</strain>
    </source>
</reference>
<dbReference type="Gene3D" id="3.90.1300.10">
    <property type="entry name" value="Amidase signature (AS) domain"/>
    <property type="match status" value="1"/>
</dbReference>
<feature type="domain" description="Amidase" evidence="2">
    <location>
        <begin position="26"/>
        <end position="408"/>
    </location>
</feature>
<protein>
    <submittedName>
        <fullName evidence="3">Amidase</fullName>
    </submittedName>
</protein>
<organism evidence="3 4">
    <name type="scientific">Dyella acidiphila</name>
    <dbReference type="NCBI Taxonomy" id="2775866"/>
    <lineage>
        <taxon>Bacteria</taxon>
        <taxon>Pseudomonadati</taxon>
        <taxon>Pseudomonadota</taxon>
        <taxon>Gammaproteobacteria</taxon>
        <taxon>Lysobacterales</taxon>
        <taxon>Rhodanobacteraceae</taxon>
        <taxon>Dyella</taxon>
    </lineage>
</organism>
<evidence type="ECO:0000313" key="3">
    <source>
        <dbReference type="EMBL" id="MBE1160653.1"/>
    </source>
</evidence>
<sequence length="431" mass="45013">MDEWQQRPVRELAEAIAAGTLTPAPVLQACLRKIDARERTLAAWAHVNRAAAPAIRGDALAAAPLCGIPIGVKDIIDTADMPTCYGSAIYEGFRPAADAACVALARAAGAVVLGKTVTAEFGLSSPGATRNPHNEAHTPGASSSGSAAAVAAGMVPLALGTQTGGSIIRPASYCGIVGYKPSFGLIDRTGVKPLAHSLDTIGVLTRTVDDAQYFAGVLARRELAMPLHGALRIGRYGAQHWGNLSAAAQSALQQADEALLLAGAVIGERPLPSWHDELQAAFSTIVLWDVAATLAFEKLQHLPRLREETRKVLGYDTPAPAEYDEALIQGETWRAALDALFGDCDVLLAPAVPDVAPEGILHSGDPSYCVPWSLLHTPSLAVPVTTGARGLPIGVQLIARIGDDARLLAVGRLLESTLQAMRASQDQAEPA</sequence>
<evidence type="ECO:0000313" key="4">
    <source>
        <dbReference type="Proteomes" id="UP000651010"/>
    </source>
</evidence>
<dbReference type="InterPro" id="IPR036928">
    <property type="entry name" value="AS_sf"/>
</dbReference>
<dbReference type="InterPro" id="IPR023631">
    <property type="entry name" value="Amidase_dom"/>
</dbReference>
<dbReference type="SUPFAM" id="SSF75304">
    <property type="entry name" value="Amidase signature (AS) enzymes"/>
    <property type="match status" value="1"/>
</dbReference>
<dbReference type="InterPro" id="IPR000120">
    <property type="entry name" value="Amidase"/>
</dbReference>
<feature type="region of interest" description="Disordered" evidence="1">
    <location>
        <begin position="124"/>
        <end position="143"/>
    </location>
</feature>
<dbReference type="PANTHER" id="PTHR11895">
    <property type="entry name" value="TRANSAMIDASE"/>
    <property type="match status" value="1"/>
</dbReference>
<dbReference type="RefSeq" id="WP_192555516.1">
    <property type="nucleotide sequence ID" value="NZ_JACZZA010000005.1"/>
</dbReference>
<evidence type="ECO:0000256" key="1">
    <source>
        <dbReference type="SAM" id="MobiDB-lite"/>
    </source>
</evidence>
<evidence type="ECO:0000259" key="2">
    <source>
        <dbReference type="Pfam" id="PF01425"/>
    </source>
</evidence>
<dbReference type="Proteomes" id="UP000651010">
    <property type="component" value="Unassembled WGS sequence"/>
</dbReference>
<dbReference type="Pfam" id="PF01425">
    <property type="entry name" value="Amidase"/>
    <property type="match status" value="1"/>
</dbReference>
<gene>
    <name evidence="3" type="ORF">IGX34_09655</name>
</gene>